<organism evidence="2 3">
    <name type="scientific">Actinomycetospora termitidis</name>
    <dbReference type="NCBI Taxonomy" id="3053470"/>
    <lineage>
        <taxon>Bacteria</taxon>
        <taxon>Bacillati</taxon>
        <taxon>Actinomycetota</taxon>
        <taxon>Actinomycetes</taxon>
        <taxon>Pseudonocardiales</taxon>
        <taxon>Pseudonocardiaceae</taxon>
        <taxon>Actinomycetospora</taxon>
    </lineage>
</organism>
<dbReference type="RefSeq" id="WP_286056384.1">
    <property type="nucleotide sequence ID" value="NZ_JASVWF010000008.1"/>
</dbReference>
<accession>A0ABT7MHV5</accession>
<reference evidence="2 3" key="1">
    <citation type="submission" date="2023-06" db="EMBL/GenBank/DDBJ databases">
        <title>Actinomycetospora Odt1-22.</title>
        <authorList>
            <person name="Supong K."/>
        </authorList>
    </citation>
    <scope>NUCLEOTIDE SEQUENCE [LARGE SCALE GENOMIC DNA]</scope>
    <source>
        <strain evidence="2 3">Odt1-22</strain>
    </source>
</reference>
<name>A0ABT7MHV5_9PSEU</name>
<evidence type="ECO:0000313" key="2">
    <source>
        <dbReference type="EMBL" id="MDL5159779.1"/>
    </source>
</evidence>
<gene>
    <name evidence="2" type="ORF">QRT03_27685</name>
</gene>
<dbReference type="Proteomes" id="UP001231924">
    <property type="component" value="Unassembled WGS sequence"/>
</dbReference>
<protein>
    <submittedName>
        <fullName evidence="2">Uncharacterized protein</fullName>
    </submittedName>
</protein>
<proteinExistence type="predicted"/>
<evidence type="ECO:0000256" key="1">
    <source>
        <dbReference type="SAM" id="MobiDB-lite"/>
    </source>
</evidence>
<evidence type="ECO:0000313" key="3">
    <source>
        <dbReference type="Proteomes" id="UP001231924"/>
    </source>
</evidence>
<comment type="caution">
    <text evidence="2">The sequence shown here is derived from an EMBL/GenBank/DDBJ whole genome shotgun (WGS) entry which is preliminary data.</text>
</comment>
<keyword evidence="3" id="KW-1185">Reference proteome</keyword>
<feature type="region of interest" description="Disordered" evidence="1">
    <location>
        <begin position="165"/>
        <end position="189"/>
    </location>
</feature>
<dbReference type="EMBL" id="JASVWF010000008">
    <property type="protein sequence ID" value="MDL5159779.1"/>
    <property type="molecule type" value="Genomic_DNA"/>
</dbReference>
<sequence length="189" mass="20917">MPQLDPAPLFDLVTGFPPDDAIDVTIPMPLSLAIYMTMLESTGHASEVAALRKVYIDEARETARALQSGSDRLRITHIVEERVRRINGLRPHVHFFVGTTVRDADGAQRPVDVESLENRASEEVLPDHRDRLVAATTHGCGLTWGPTSWSSAEVLEPPWLVDRASEAREEPPCPGPWPRRQILVGRASS</sequence>